<evidence type="ECO:0000256" key="1">
    <source>
        <dbReference type="SAM" id="MobiDB-lite"/>
    </source>
</evidence>
<proteinExistence type="predicted"/>
<sequence length="445" mass="49214">MSNSDPPARHTRSQGPSLDEFRGLEEAQASLRTTFTRLEKDLAELVAFKRAEATTTAASVPAAADSAEASTSASTGVDIATLPSTTASKPEVSATQTNTKTYNIKSEDIGTFDGTPDSLELWLARVQAIRLAENDAAWDRAILRAIPLALRGRAAMWHSALTDPQRAGLFKMDKWFEALRQYFSPQPAVVRIQACIRAWEADVEDILSYALTKTALLKIGYPSMTEADVVLEVSEKLPVEIQMLLQQPRQKSPSLEKLREELRIQEAFWRQKYGRPLRNPSIVGTDSRSESSRVVPFSQLVSPLTARPTVMAIESSQQAQRPRFQSVAQLRGKEYDADLDPSRLGRGINPRMKNERMSYRVPDNTWYKSRKVFGVDKSCTAFARSPQTATPAPDTLRPSSVNDGMAKVHFAGENFKPISSARVRMTSRIARCSSRSAVAATTSSM</sequence>
<evidence type="ECO:0000313" key="3">
    <source>
        <dbReference type="Proteomes" id="UP000078113"/>
    </source>
</evidence>
<organism evidence="2 3">
    <name type="scientific">Tilletia walkeri</name>
    <dbReference type="NCBI Taxonomy" id="117179"/>
    <lineage>
        <taxon>Eukaryota</taxon>
        <taxon>Fungi</taxon>
        <taxon>Dikarya</taxon>
        <taxon>Basidiomycota</taxon>
        <taxon>Ustilaginomycotina</taxon>
        <taxon>Exobasidiomycetes</taxon>
        <taxon>Tilletiales</taxon>
        <taxon>Tilletiaceae</taxon>
        <taxon>Tilletia</taxon>
    </lineage>
</organism>
<name>A0A8X7N1S6_9BASI</name>
<reference evidence="2" key="2">
    <citation type="journal article" date="2019" name="IMA Fungus">
        <title>Genome sequencing and comparison of five Tilletia species to identify candidate genes for the detection of regulated species infecting wheat.</title>
        <authorList>
            <person name="Nguyen H.D.T."/>
            <person name="Sultana T."/>
            <person name="Kesanakurti P."/>
            <person name="Hambleton S."/>
        </authorList>
    </citation>
    <scope>NUCLEOTIDE SEQUENCE</scope>
    <source>
        <strain evidence="2">DAOMC 236422</strain>
    </source>
</reference>
<gene>
    <name evidence="2" type="ORF">A4X09_0g7508</name>
</gene>
<reference evidence="2" key="1">
    <citation type="submission" date="2016-04" db="EMBL/GenBank/DDBJ databases">
        <authorList>
            <person name="Nguyen H.D."/>
            <person name="Samba Siva P."/>
            <person name="Cullis J."/>
            <person name="Levesque C.A."/>
            <person name="Hambleton S."/>
        </authorList>
    </citation>
    <scope>NUCLEOTIDE SEQUENCE</scope>
    <source>
        <strain evidence="2">DAOMC 236422</strain>
    </source>
</reference>
<dbReference type="Proteomes" id="UP000078113">
    <property type="component" value="Unassembled WGS sequence"/>
</dbReference>
<keyword evidence="3" id="KW-1185">Reference proteome</keyword>
<feature type="region of interest" description="Disordered" evidence="1">
    <location>
        <begin position="1"/>
        <end position="25"/>
    </location>
</feature>
<comment type="caution">
    <text evidence="2">The sequence shown here is derived from an EMBL/GenBank/DDBJ whole genome shotgun (WGS) entry which is preliminary data.</text>
</comment>
<evidence type="ECO:0000313" key="2">
    <source>
        <dbReference type="EMBL" id="KAE8262222.1"/>
    </source>
</evidence>
<accession>A0A8X7N1S6</accession>
<dbReference type="AlphaFoldDB" id="A0A8X7N1S6"/>
<dbReference type="EMBL" id="LWDG02000831">
    <property type="protein sequence ID" value="KAE8262222.1"/>
    <property type="molecule type" value="Genomic_DNA"/>
</dbReference>
<protein>
    <submittedName>
        <fullName evidence="2">Uncharacterized protein</fullName>
    </submittedName>
</protein>